<dbReference type="NCBIfam" id="TIGR02064">
    <property type="entry name" value="dsrA"/>
    <property type="match status" value="1"/>
</dbReference>
<dbReference type="InterPro" id="IPR005117">
    <property type="entry name" value="NiRdtase/SiRdtase_haem-b_fer"/>
</dbReference>
<evidence type="ECO:0000256" key="2">
    <source>
        <dbReference type="ARBA" id="ARBA00022723"/>
    </source>
</evidence>
<dbReference type="Pfam" id="PF03460">
    <property type="entry name" value="NIR_SIR_ferr"/>
    <property type="match status" value="1"/>
</dbReference>
<keyword evidence="8" id="KW-1185">Reference proteome</keyword>
<dbReference type="GO" id="GO:0000103">
    <property type="term" value="P:sulfate assimilation"/>
    <property type="evidence" value="ECO:0007669"/>
    <property type="project" value="TreeGrafter"/>
</dbReference>
<evidence type="ECO:0000256" key="1">
    <source>
        <dbReference type="ARBA" id="ARBA00022485"/>
    </source>
</evidence>
<protein>
    <submittedName>
        <fullName evidence="7">Sulfite reductase, dissimilatory-type subunit alpha</fullName>
        <ecNumber evidence="7">1.8.99.3</ecNumber>
    </submittedName>
</protein>
<dbReference type="GO" id="GO:0050311">
    <property type="term" value="F:sulfite reductase (ferredoxin) activity"/>
    <property type="evidence" value="ECO:0007669"/>
    <property type="project" value="TreeGrafter"/>
</dbReference>
<dbReference type="AlphaFoldDB" id="A0A0J1FWL4"/>
<dbReference type="EC" id="1.8.99.3" evidence="7"/>
<dbReference type="InterPro" id="IPR036136">
    <property type="entry name" value="Nit/Sulf_reduc_fer-like_dom_sf"/>
</dbReference>
<dbReference type="SUPFAM" id="SSF55124">
    <property type="entry name" value="Nitrite/Sulfite reductase N-terminal domain-like"/>
    <property type="match status" value="1"/>
</dbReference>
<evidence type="ECO:0000313" key="7">
    <source>
        <dbReference type="EMBL" id="KLU67805.1"/>
    </source>
</evidence>
<evidence type="ECO:0000256" key="3">
    <source>
        <dbReference type="ARBA" id="ARBA00023004"/>
    </source>
</evidence>
<evidence type="ECO:0000313" key="8">
    <source>
        <dbReference type="Proteomes" id="UP000036356"/>
    </source>
</evidence>
<comment type="caution">
    <text evidence="7">The sequence shown here is derived from an EMBL/GenBank/DDBJ whole genome shotgun (WGS) entry which is preliminary data.</text>
</comment>
<keyword evidence="1" id="KW-0004">4Fe-4S</keyword>
<dbReference type="Pfam" id="PF01077">
    <property type="entry name" value="NIR_SIR"/>
    <property type="match status" value="1"/>
</dbReference>
<keyword evidence="3" id="KW-0408">Iron</keyword>
<organism evidence="7 8">
    <name type="scientific">Desulfosporosinus acididurans</name>
    <dbReference type="NCBI Taxonomy" id="476652"/>
    <lineage>
        <taxon>Bacteria</taxon>
        <taxon>Bacillati</taxon>
        <taxon>Bacillota</taxon>
        <taxon>Clostridia</taxon>
        <taxon>Eubacteriales</taxon>
        <taxon>Desulfitobacteriaceae</taxon>
        <taxon>Desulfosporosinus</taxon>
    </lineage>
</organism>
<dbReference type="STRING" id="476652.DEAC_c02110"/>
<dbReference type="InterPro" id="IPR045854">
    <property type="entry name" value="NO2/SO3_Rdtase_4Fe4S_sf"/>
</dbReference>
<dbReference type="Gene3D" id="6.10.140.1420">
    <property type="match status" value="1"/>
</dbReference>
<proteinExistence type="predicted"/>
<feature type="domain" description="Nitrite/sulphite reductase 4Fe-4S" evidence="5">
    <location>
        <begin position="153"/>
        <end position="372"/>
    </location>
</feature>
<sequence length="407" mass="45822">MTEKKTPLLDELEKGKWPSFVTEMKRAAVKSESAGELLQVLERSYVEHRGHWKHGGIVGVRGYGGGVIGRYVDEPETYPNVAEFHTVRINQPSGFFYNTKTLRTICDIWEKYGSRLTNMHGSTGDVILLGCKTEDIQPIFDEYSEAGFDLGGSGSCLRTTNCCVGPGRCEFACYDTLEACYNITNEFMDELHRPMWPYKSKIKFSGCANDCTGAIARSDISVIGTWRDSIQFDQAAVKEYAAKNFDIQGLVCDKCPTKCLTYNSQAQELSVVAEDCTRCMHCINMMPKAIKAGKEKGASILIGGKSTIVQSAFMSSVVVPFMKMEVESDFEEFKDLVRRIWDWWDENGKSRERLGELIYRVGMGKFLRECEIPAVPQQVFRPRANPYVFWQQDDLDKSGTALDGSKL</sequence>
<evidence type="ECO:0000256" key="4">
    <source>
        <dbReference type="ARBA" id="ARBA00023014"/>
    </source>
</evidence>
<reference evidence="7 8" key="1">
    <citation type="submission" date="2015-06" db="EMBL/GenBank/DDBJ databases">
        <title>Draft genome of the moderately acidophilic sulfate reducer Candidatus Desulfosporosinus acididurans strain M1.</title>
        <authorList>
            <person name="Poehlein A."/>
            <person name="Petzsch P."/>
            <person name="Johnson B.D."/>
            <person name="Schloemann M."/>
            <person name="Daniel R."/>
            <person name="Muehling M."/>
        </authorList>
    </citation>
    <scope>NUCLEOTIDE SEQUENCE [LARGE SCALE GENOMIC DNA]</scope>
    <source>
        <strain evidence="7 8">M1</strain>
    </source>
</reference>
<dbReference type="PANTHER" id="PTHR11493:SF54">
    <property type="entry name" value="ANAEROBIC SULFITE REDUCTASE SUBUNIT C"/>
    <property type="match status" value="1"/>
</dbReference>
<evidence type="ECO:0000259" key="5">
    <source>
        <dbReference type="Pfam" id="PF01077"/>
    </source>
</evidence>
<dbReference type="GO" id="GO:0051539">
    <property type="term" value="F:4 iron, 4 sulfur cluster binding"/>
    <property type="evidence" value="ECO:0007669"/>
    <property type="project" value="UniProtKB-KW"/>
</dbReference>
<name>A0A0J1FWL4_9FIRM</name>
<dbReference type="GO" id="GO:0018551">
    <property type="term" value="F:dissimilatory sulfite reductase (NADH) activity"/>
    <property type="evidence" value="ECO:0007669"/>
    <property type="project" value="InterPro"/>
</dbReference>
<dbReference type="SUPFAM" id="SSF56014">
    <property type="entry name" value="Nitrite and sulphite reductase 4Fe-4S domain-like"/>
    <property type="match status" value="1"/>
</dbReference>
<dbReference type="PATRIC" id="fig|476652.3.peg.207"/>
<dbReference type="Proteomes" id="UP000036356">
    <property type="component" value="Unassembled WGS sequence"/>
</dbReference>
<evidence type="ECO:0000259" key="6">
    <source>
        <dbReference type="Pfam" id="PF03460"/>
    </source>
</evidence>
<feature type="domain" description="Nitrite/Sulfite reductase ferredoxin-like" evidence="6">
    <location>
        <begin position="82"/>
        <end position="142"/>
    </location>
</feature>
<keyword evidence="4" id="KW-0411">Iron-sulfur</keyword>
<dbReference type="InterPro" id="IPR011806">
    <property type="entry name" value="DsrA"/>
</dbReference>
<dbReference type="InterPro" id="IPR045169">
    <property type="entry name" value="NO2/SO3_Rdtase_4Fe4S_prot"/>
</dbReference>
<keyword evidence="2" id="KW-0479">Metal-binding</keyword>
<dbReference type="EMBL" id="LDZY01000001">
    <property type="protein sequence ID" value="KLU67805.1"/>
    <property type="molecule type" value="Genomic_DNA"/>
</dbReference>
<dbReference type="Gene3D" id="3.30.70.2500">
    <property type="match status" value="1"/>
</dbReference>
<gene>
    <name evidence="7" type="primary">dsvA</name>
    <name evidence="7" type="ORF">DEAC_c02110</name>
</gene>
<keyword evidence="7" id="KW-0560">Oxidoreductase</keyword>
<accession>A0A0J1FWL4</accession>
<dbReference type="GO" id="GO:0046872">
    <property type="term" value="F:metal ion binding"/>
    <property type="evidence" value="ECO:0007669"/>
    <property type="project" value="UniProtKB-KW"/>
</dbReference>
<dbReference type="GO" id="GO:0020037">
    <property type="term" value="F:heme binding"/>
    <property type="evidence" value="ECO:0007669"/>
    <property type="project" value="InterPro"/>
</dbReference>
<dbReference type="Gene3D" id="3.30.70.20">
    <property type="match status" value="1"/>
</dbReference>
<dbReference type="GO" id="GO:0016002">
    <property type="term" value="F:sulfite reductase activity"/>
    <property type="evidence" value="ECO:0007669"/>
    <property type="project" value="TreeGrafter"/>
</dbReference>
<dbReference type="GO" id="GO:0009337">
    <property type="term" value="C:sulfite reductase complex (NADPH)"/>
    <property type="evidence" value="ECO:0007669"/>
    <property type="project" value="TreeGrafter"/>
</dbReference>
<dbReference type="RefSeq" id="WP_047808166.1">
    <property type="nucleotide sequence ID" value="NZ_LDZY01000001.1"/>
</dbReference>
<dbReference type="PANTHER" id="PTHR11493">
    <property type="entry name" value="SULFITE REDUCTASE [NADPH] SUBUNIT BETA-RELATED"/>
    <property type="match status" value="1"/>
</dbReference>
<dbReference type="SUPFAM" id="SSF54862">
    <property type="entry name" value="4Fe-4S ferredoxins"/>
    <property type="match status" value="1"/>
</dbReference>
<dbReference type="Gene3D" id="3.30.413.10">
    <property type="entry name" value="Sulfite Reductase Hemoprotein, domain 1"/>
    <property type="match status" value="1"/>
</dbReference>
<dbReference type="InterPro" id="IPR006067">
    <property type="entry name" value="NO2/SO3_Rdtase_4Fe4S_dom"/>
</dbReference>